<dbReference type="EMBL" id="VDCV01000013">
    <property type="protein sequence ID" value="KAB5530247.1"/>
    <property type="molecule type" value="Genomic_DNA"/>
</dbReference>
<sequence>MMAGFSLTTLDCNKTKVAASCSLEANQSPPFSIFVVGEVNRSLVILSLQIWCSLKWTRNKFHQWHVAFNNVALLIATTLSTSSYLTYFPTLPPKGKKSRNAGGNNDKKKRLKKGSCRASFLFFFDFDSRLLLAAAIMVDDNTDLKDEVAELAPFDPTKKKKKKKVVIQENADEPVDSLAEKTESLSVSDGLESSFTGLKKKKKKPVETSLLEEETGDAVEEDLDGKKFLF</sequence>
<feature type="region of interest" description="Disordered" evidence="1">
    <location>
        <begin position="196"/>
        <end position="216"/>
    </location>
</feature>
<dbReference type="AlphaFoldDB" id="A0A5N5KIU4"/>
<accession>A0A5N5KIU4</accession>
<keyword evidence="3" id="KW-1185">Reference proteome</keyword>
<reference evidence="3" key="1">
    <citation type="journal article" date="2019" name="Gigascience">
        <title>De novo genome assembly of the endangered Acer yangbiense, a plant species with extremely small populations endemic to Yunnan Province, China.</title>
        <authorList>
            <person name="Yang J."/>
            <person name="Wariss H.M."/>
            <person name="Tao L."/>
            <person name="Zhang R."/>
            <person name="Yun Q."/>
            <person name="Hollingsworth P."/>
            <person name="Dao Z."/>
            <person name="Luo G."/>
            <person name="Guo H."/>
            <person name="Ma Y."/>
            <person name="Sun W."/>
        </authorList>
    </citation>
    <scope>NUCLEOTIDE SEQUENCE [LARGE SCALE GENOMIC DNA]</scope>
    <source>
        <strain evidence="3">cv. br00</strain>
    </source>
</reference>
<proteinExistence type="predicted"/>
<comment type="caution">
    <text evidence="2">The sequence shown here is derived from an EMBL/GenBank/DDBJ whole genome shotgun (WGS) entry which is preliminary data.</text>
</comment>
<organism evidence="2 3">
    <name type="scientific">Salix brachista</name>
    <dbReference type="NCBI Taxonomy" id="2182728"/>
    <lineage>
        <taxon>Eukaryota</taxon>
        <taxon>Viridiplantae</taxon>
        <taxon>Streptophyta</taxon>
        <taxon>Embryophyta</taxon>
        <taxon>Tracheophyta</taxon>
        <taxon>Spermatophyta</taxon>
        <taxon>Magnoliopsida</taxon>
        <taxon>eudicotyledons</taxon>
        <taxon>Gunneridae</taxon>
        <taxon>Pentapetalae</taxon>
        <taxon>rosids</taxon>
        <taxon>fabids</taxon>
        <taxon>Malpighiales</taxon>
        <taxon>Salicaceae</taxon>
        <taxon>Saliceae</taxon>
        <taxon>Salix</taxon>
    </lineage>
</organism>
<evidence type="ECO:0000256" key="1">
    <source>
        <dbReference type="SAM" id="MobiDB-lite"/>
    </source>
</evidence>
<evidence type="ECO:0000313" key="2">
    <source>
        <dbReference type="EMBL" id="KAB5530247.1"/>
    </source>
</evidence>
<name>A0A5N5KIU4_9ROSI</name>
<dbReference type="Proteomes" id="UP000326939">
    <property type="component" value="Chromosome 13"/>
</dbReference>
<protein>
    <submittedName>
        <fullName evidence="2">Uncharacterized protein</fullName>
    </submittedName>
</protein>
<evidence type="ECO:0000313" key="3">
    <source>
        <dbReference type="Proteomes" id="UP000326939"/>
    </source>
</evidence>
<gene>
    <name evidence="2" type="ORF">DKX38_020328</name>
</gene>